<keyword evidence="3" id="KW-1185">Reference proteome</keyword>
<evidence type="ECO:0000313" key="2">
    <source>
        <dbReference type="EMBL" id="SFB34390.1"/>
    </source>
</evidence>
<proteinExistence type="predicted"/>
<dbReference type="PANTHER" id="PTHR38447">
    <property type="entry name" value="TRANSCRIPTION FACTOR YDEB-RELATED"/>
    <property type="match status" value="1"/>
</dbReference>
<dbReference type="InterPro" id="IPR052531">
    <property type="entry name" value="CarD-like_regulator"/>
</dbReference>
<name>A0A1I1AD39_9FIRM</name>
<dbReference type="InterPro" id="IPR042215">
    <property type="entry name" value="CarD-like_C"/>
</dbReference>
<dbReference type="AlphaFoldDB" id="A0A1I1AD39"/>
<accession>A0A1I1AD39</accession>
<organism evidence="2 3">
    <name type="scientific">Acetitomaculum ruminis DSM 5522</name>
    <dbReference type="NCBI Taxonomy" id="1120918"/>
    <lineage>
        <taxon>Bacteria</taxon>
        <taxon>Bacillati</taxon>
        <taxon>Bacillota</taxon>
        <taxon>Clostridia</taxon>
        <taxon>Lachnospirales</taxon>
        <taxon>Lachnospiraceae</taxon>
        <taxon>Acetitomaculum</taxon>
    </lineage>
</organism>
<dbReference type="Proteomes" id="UP000198838">
    <property type="component" value="Unassembled WGS sequence"/>
</dbReference>
<dbReference type="SUPFAM" id="SSF141259">
    <property type="entry name" value="CarD-like"/>
    <property type="match status" value="1"/>
</dbReference>
<dbReference type="OrthoDB" id="9786074at2"/>
<dbReference type="RefSeq" id="WP_092874315.1">
    <property type="nucleotide sequence ID" value="NZ_FOJY01000023.1"/>
</dbReference>
<protein>
    <submittedName>
        <fullName evidence="2">Transcriptional regulator, CarD family</fullName>
    </submittedName>
</protein>
<evidence type="ECO:0000313" key="3">
    <source>
        <dbReference type="Proteomes" id="UP000198838"/>
    </source>
</evidence>
<evidence type="ECO:0000259" key="1">
    <source>
        <dbReference type="SMART" id="SM01058"/>
    </source>
</evidence>
<feature type="domain" description="CarD-like/TRCF RNAP-interacting" evidence="1">
    <location>
        <begin position="1"/>
        <end position="113"/>
    </location>
</feature>
<reference evidence="2 3" key="1">
    <citation type="submission" date="2016-10" db="EMBL/GenBank/DDBJ databases">
        <authorList>
            <person name="de Groot N.N."/>
        </authorList>
    </citation>
    <scope>NUCLEOTIDE SEQUENCE [LARGE SCALE GENOMIC DNA]</scope>
    <source>
        <strain evidence="2 3">DSM 5522</strain>
    </source>
</reference>
<dbReference type="EMBL" id="FOJY01000023">
    <property type="protein sequence ID" value="SFB34390.1"/>
    <property type="molecule type" value="Genomic_DNA"/>
</dbReference>
<dbReference type="GO" id="GO:0009303">
    <property type="term" value="P:rRNA transcription"/>
    <property type="evidence" value="ECO:0007669"/>
    <property type="project" value="TreeGrafter"/>
</dbReference>
<dbReference type="InterPro" id="IPR003711">
    <property type="entry name" value="CarD-like/TRCF_RID"/>
</dbReference>
<dbReference type="SMART" id="SM01058">
    <property type="entry name" value="CarD_TRCF"/>
    <property type="match status" value="1"/>
</dbReference>
<dbReference type="Gene3D" id="1.20.58.1290">
    <property type="entry name" value="CarD-like, C-terminal domain"/>
    <property type="match status" value="1"/>
</dbReference>
<sequence length="173" mass="20302">MFKIGEYVIYGTKGVCRVKDIAILDFKEISEDGIFYVLEPVNIKNNQIYVPVNQDKVVLRKILSKKEALSIIDSVPDLEQVEIPDEKNREVKYKEVMETGDCKNLFRMIKTMNARQQKRMAEGRKITIVDDRYLKAAKENLYGEFSIIFHKDKSEMEKLITDRIEETKDSHYQ</sequence>
<dbReference type="Pfam" id="PF02559">
    <property type="entry name" value="CarD_TRCF_RID"/>
    <property type="match status" value="1"/>
</dbReference>
<dbReference type="STRING" id="1120918.SAMN05216249_1232"/>
<dbReference type="PANTHER" id="PTHR38447:SF1">
    <property type="entry name" value="RNA POLYMERASE-BINDING TRANSCRIPTION FACTOR CARD"/>
    <property type="match status" value="1"/>
</dbReference>
<dbReference type="Gene3D" id="2.40.10.170">
    <property type="match status" value="1"/>
</dbReference>
<dbReference type="InterPro" id="IPR036101">
    <property type="entry name" value="CarD-like/TRCF_RID_sf"/>
</dbReference>
<gene>
    <name evidence="2" type="ORF">SAMN05216249_1232</name>
</gene>